<reference evidence="6 7" key="1">
    <citation type="submission" date="2019-04" db="EMBL/GenBank/DDBJ databases">
        <authorList>
            <person name="Feng G."/>
            <person name="Zhu H."/>
        </authorList>
    </citation>
    <scope>NUCLEOTIDE SEQUENCE [LARGE SCALE GENOMIC DNA]</scope>
    <source>
        <strain evidence="6 7">6HR-1</strain>
    </source>
</reference>
<dbReference type="SUPFAM" id="SSF46689">
    <property type="entry name" value="Homeodomain-like"/>
    <property type="match status" value="1"/>
</dbReference>
<evidence type="ECO:0000313" key="7">
    <source>
        <dbReference type="Proteomes" id="UP000297535"/>
    </source>
</evidence>
<evidence type="ECO:0000256" key="3">
    <source>
        <dbReference type="ARBA" id="ARBA00023163"/>
    </source>
</evidence>
<protein>
    <submittedName>
        <fullName evidence="6">TetR/AcrR family transcriptional regulator</fullName>
    </submittedName>
</protein>
<dbReference type="PANTHER" id="PTHR47506:SF1">
    <property type="entry name" value="HTH-TYPE TRANSCRIPTIONAL REGULATOR YJDC"/>
    <property type="match status" value="1"/>
</dbReference>
<keyword evidence="2 4" id="KW-0238">DNA-binding</keyword>
<dbReference type="EMBL" id="SRLB01000007">
    <property type="protein sequence ID" value="TGD99698.1"/>
    <property type="molecule type" value="Genomic_DNA"/>
</dbReference>
<dbReference type="Pfam" id="PF16925">
    <property type="entry name" value="TetR_C_13"/>
    <property type="match status" value="1"/>
</dbReference>
<dbReference type="GO" id="GO:0003677">
    <property type="term" value="F:DNA binding"/>
    <property type="evidence" value="ECO:0007669"/>
    <property type="project" value="UniProtKB-UniRule"/>
</dbReference>
<name>A0A4Z0NRX0_9HYPH</name>
<evidence type="ECO:0000313" key="6">
    <source>
        <dbReference type="EMBL" id="TGD99698.1"/>
    </source>
</evidence>
<dbReference type="InterPro" id="IPR009057">
    <property type="entry name" value="Homeodomain-like_sf"/>
</dbReference>
<sequence length="188" mass="20294">MARAKAFDPDMALDAAIDVFREHGFDGTSADMLVEAMGIGRQSLYNTFGDKWRLYQAALQRYNILEGHAHVAALRTPTRAVDGLRAMMERVVDEARKPCLGVGAICEFGNSKPEVGKINAAADRILRAAIGARIREAQADGDVSTDLQPDEVVDFLIAAFAGIRVAARGGADVIRLEALGRTALRALR</sequence>
<evidence type="ECO:0000256" key="2">
    <source>
        <dbReference type="ARBA" id="ARBA00023125"/>
    </source>
</evidence>
<keyword evidence="7" id="KW-1185">Reference proteome</keyword>
<keyword evidence="1" id="KW-0805">Transcription regulation</keyword>
<dbReference type="Gene3D" id="1.10.357.10">
    <property type="entry name" value="Tetracycline Repressor, domain 2"/>
    <property type="match status" value="1"/>
</dbReference>
<dbReference type="InterPro" id="IPR001647">
    <property type="entry name" value="HTH_TetR"/>
</dbReference>
<feature type="DNA-binding region" description="H-T-H motif" evidence="4">
    <location>
        <begin position="29"/>
        <end position="48"/>
    </location>
</feature>
<keyword evidence="3" id="KW-0804">Transcription</keyword>
<evidence type="ECO:0000256" key="4">
    <source>
        <dbReference type="PROSITE-ProRule" id="PRU00335"/>
    </source>
</evidence>
<dbReference type="Pfam" id="PF00440">
    <property type="entry name" value="TetR_N"/>
    <property type="match status" value="1"/>
</dbReference>
<dbReference type="InterPro" id="IPR036271">
    <property type="entry name" value="Tet_transcr_reg_TetR-rel_C_sf"/>
</dbReference>
<proteinExistence type="predicted"/>
<dbReference type="RefSeq" id="WP_135414705.1">
    <property type="nucleotide sequence ID" value="NZ_SRLB01000007.1"/>
</dbReference>
<dbReference type="Proteomes" id="UP000297535">
    <property type="component" value="Unassembled WGS sequence"/>
</dbReference>
<feature type="domain" description="HTH tetR-type" evidence="5">
    <location>
        <begin position="6"/>
        <end position="66"/>
    </location>
</feature>
<gene>
    <name evidence="6" type="ORF">EU555_10995</name>
</gene>
<dbReference type="InterPro" id="IPR011075">
    <property type="entry name" value="TetR_C"/>
</dbReference>
<dbReference type="Gene3D" id="1.10.10.60">
    <property type="entry name" value="Homeodomain-like"/>
    <property type="match status" value="1"/>
</dbReference>
<dbReference type="OrthoDB" id="9795242at2"/>
<evidence type="ECO:0000259" key="5">
    <source>
        <dbReference type="PROSITE" id="PS50977"/>
    </source>
</evidence>
<comment type="caution">
    <text evidence="6">The sequence shown here is derived from an EMBL/GenBank/DDBJ whole genome shotgun (WGS) entry which is preliminary data.</text>
</comment>
<dbReference type="AlphaFoldDB" id="A0A4Z0NRX0"/>
<evidence type="ECO:0000256" key="1">
    <source>
        <dbReference type="ARBA" id="ARBA00023015"/>
    </source>
</evidence>
<organism evidence="6 7">
    <name type="scientific">Methylobacterium nonmethylotrophicum</name>
    <dbReference type="NCBI Taxonomy" id="1141884"/>
    <lineage>
        <taxon>Bacteria</taxon>
        <taxon>Pseudomonadati</taxon>
        <taxon>Pseudomonadota</taxon>
        <taxon>Alphaproteobacteria</taxon>
        <taxon>Hyphomicrobiales</taxon>
        <taxon>Methylobacteriaceae</taxon>
        <taxon>Methylobacterium</taxon>
    </lineage>
</organism>
<dbReference type="SUPFAM" id="SSF48498">
    <property type="entry name" value="Tetracyclin repressor-like, C-terminal domain"/>
    <property type="match status" value="1"/>
</dbReference>
<dbReference type="PANTHER" id="PTHR47506">
    <property type="entry name" value="TRANSCRIPTIONAL REGULATORY PROTEIN"/>
    <property type="match status" value="1"/>
</dbReference>
<dbReference type="PROSITE" id="PS50977">
    <property type="entry name" value="HTH_TETR_2"/>
    <property type="match status" value="1"/>
</dbReference>
<accession>A0A4Z0NRX0</accession>